<keyword evidence="2" id="KW-1185">Reference proteome</keyword>
<protein>
    <submittedName>
        <fullName evidence="1">Uncharacterized protein</fullName>
    </submittedName>
</protein>
<comment type="caution">
    <text evidence="1">The sequence shown here is derived from an EMBL/GenBank/DDBJ whole genome shotgun (WGS) entry which is preliminary data.</text>
</comment>
<dbReference type="EMBL" id="CM039430">
    <property type="protein sequence ID" value="KAI4346153.1"/>
    <property type="molecule type" value="Genomic_DNA"/>
</dbReference>
<accession>A0ACB9PCF1</accession>
<proteinExistence type="predicted"/>
<evidence type="ECO:0000313" key="2">
    <source>
        <dbReference type="Proteomes" id="UP000828941"/>
    </source>
</evidence>
<dbReference type="Proteomes" id="UP000828941">
    <property type="component" value="Chromosome 5"/>
</dbReference>
<gene>
    <name evidence="1" type="ORF">L6164_013226</name>
</gene>
<sequence length="271" mass="30492">MEAVNVSKNPLTSFCSIKLDRNNYLLWKSMILPMLRGHKLDNYILGTKPCLEPFIISESGRKANPVYEEWVTNDQLLLGWLLNSISQEIATQLLHCQTSKELWEAAQSLSGAYTRSRITLLKSEFHRIRKGTMKMEEYLNKIKNLFDSLTLAGSLVSTSDLITQTLSGLDSEYNLIVVQLADKENLTWVDLQAQLLVFENRLEQLNCLANLSLNPTANLAAKFDSKNNHAPTRSGWRGTNQRGTGTAEPRLASTTERDMSTMDESPQPATP</sequence>
<organism evidence="1 2">
    <name type="scientific">Bauhinia variegata</name>
    <name type="common">Purple orchid tree</name>
    <name type="synonym">Phanera variegata</name>
    <dbReference type="NCBI Taxonomy" id="167791"/>
    <lineage>
        <taxon>Eukaryota</taxon>
        <taxon>Viridiplantae</taxon>
        <taxon>Streptophyta</taxon>
        <taxon>Embryophyta</taxon>
        <taxon>Tracheophyta</taxon>
        <taxon>Spermatophyta</taxon>
        <taxon>Magnoliopsida</taxon>
        <taxon>eudicotyledons</taxon>
        <taxon>Gunneridae</taxon>
        <taxon>Pentapetalae</taxon>
        <taxon>rosids</taxon>
        <taxon>fabids</taxon>
        <taxon>Fabales</taxon>
        <taxon>Fabaceae</taxon>
        <taxon>Cercidoideae</taxon>
        <taxon>Cercideae</taxon>
        <taxon>Bauhiniinae</taxon>
        <taxon>Bauhinia</taxon>
    </lineage>
</organism>
<reference evidence="1 2" key="1">
    <citation type="journal article" date="2022" name="DNA Res.">
        <title>Chromosomal-level genome assembly of the orchid tree Bauhinia variegata (Leguminosae; Cercidoideae) supports the allotetraploid origin hypothesis of Bauhinia.</title>
        <authorList>
            <person name="Zhong Y."/>
            <person name="Chen Y."/>
            <person name="Zheng D."/>
            <person name="Pang J."/>
            <person name="Liu Y."/>
            <person name="Luo S."/>
            <person name="Meng S."/>
            <person name="Qian L."/>
            <person name="Wei D."/>
            <person name="Dai S."/>
            <person name="Zhou R."/>
        </authorList>
    </citation>
    <scope>NUCLEOTIDE SEQUENCE [LARGE SCALE GENOMIC DNA]</scope>
    <source>
        <strain evidence="1">BV-YZ2020</strain>
    </source>
</reference>
<evidence type="ECO:0000313" key="1">
    <source>
        <dbReference type="EMBL" id="KAI4346153.1"/>
    </source>
</evidence>
<name>A0ACB9PCF1_BAUVA</name>